<reference evidence="1" key="1">
    <citation type="journal article" date="2021" name="Proc. Natl. Acad. Sci. U.S.A.">
        <title>A Catalog of Tens of Thousands of Viruses from Human Metagenomes Reveals Hidden Associations with Chronic Diseases.</title>
        <authorList>
            <person name="Tisza M.J."/>
            <person name="Buck C.B."/>
        </authorList>
    </citation>
    <scope>NUCLEOTIDE SEQUENCE</scope>
    <source>
        <strain evidence="1">CtOZu12</strain>
    </source>
</reference>
<evidence type="ECO:0000313" key="1">
    <source>
        <dbReference type="EMBL" id="DAD55918.1"/>
    </source>
</evidence>
<dbReference type="EMBL" id="BK029940">
    <property type="protein sequence ID" value="DAD55918.1"/>
    <property type="molecule type" value="Genomic_DNA"/>
</dbReference>
<name>A0A8D9UHT0_9VIRU</name>
<protein>
    <submittedName>
        <fullName evidence="1">Uncharacterized protein</fullName>
    </submittedName>
</protein>
<sequence>MSTKIYEIIPYEVEALKWEKDNWEEVVEFFEAHNTEIKNIVKYSEKALESFKKLNKTWFEKNIDNEGRQAFVAYRPEDNSHDEYSEFVELGDYFVIGKDGLIYTKHGFNFENMFREKENV</sequence>
<accession>A0A8D9UHT0</accession>
<proteinExistence type="predicted"/>
<organism evidence="1">
    <name type="scientific">Bacteriophage sp</name>
    <dbReference type="NCBI Taxonomy" id="38018"/>
    <lineage>
        <taxon>Viruses</taxon>
    </lineage>
</organism>